<name>A0ABQ1R0W2_9ALTE</name>
<dbReference type="InterPro" id="IPR011006">
    <property type="entry name" value="CheY-like_superfamily"/>
</dbReference>
<dbReference type="Pfam" id="PF00072">
    <property type="entry name" value="Response_reg"/>
    <property type="match status" value="1"/>
</dbReference>
<proteinExistence type="predicted"/>
<dbReference type="PROSITE" id="PS50110">
    <property type="entry name" value="RESPONSE_REGULATORY"/>
    <property type="match status" value="1"/>
</dbReference>
<gene>
    <name evidence="4" type="ORF">GCM10011357_06630</name>
</gene>
<dbReference type="InterPro" id="IPR019734">
    <property type="entry name" value="TPR_rpt"/>
</dbReference>
<evidence type="ECO:0000259" key="3">
    <source>
        <dbReference type="PROSITE" id="PS50110"/>
    </source>
</evidence>
<dbReference type="SUPFAM" id="SSF48452">
    <property type="entry name" value="TPR-like"/>
    <property type="match status" value="1"/>
</dbReference>
<dbReference type="Gene3D" id="3.40.50.2300">
    <property type="match status" value="1"/>
</dbReference>
<organism evidence="4 5">
    <name type="scientific">Lacimicrobium alkaliphilum</name>
    <dbReference type="NCBI Taxonomy" id="1526571"/>
    <lineage>
        <taxon>Bacteria</taxon>
        <taxon>Pseudomonadati</taxon>
        <taxon>Pseudomonadota</taxon>
        <taxon>Gammaproteobacteria</taxon>
        <taxon>Alteromonadales</taxon>
        <taxon>Alteromonadaceae</taxon>
        <taxon>Lacimicrobium</taxon>
    </lineage>
</organism>
<feature type="modified residue" description="4-aspartylphosphate" evidence="1">
    <location>
        <position position="57"/>
    </location>
</feature>
<sequence>MDRNKINIAVVEDNGVARINLRNHLLEMGFSDIGCYSQGRELKPALKQRHFHLLLMDFHLGLYKNGVEVINEMQKEGLLKPSTCIVFVTSDRVPMIVGQIMDVHPDALVLKPYTIRNLEKTLLSCMRFHHFMKPVMQLMDKDDYSRALESLELLMKSNKEPKYRTNMIKLKARILTKLKRYKESAEIYQEVLKTSDKIIWAKWGLIQSTHLMGETEESEKMLGAMLNTHLTSDKACEWLARINIDKEDYDKAQTYMDRIKDGELSLSAARLKAYLYQTQDQMDEAINLLEKKRESNRNIRERFTELSLDLARCYLTKARDTPINERGKHLQVARYLIGGAGRNMQGSDIDIKRNYMTALAAVLEDDKARARELLSQEGLEDTEFMDIPTLSDAVSTWHDLGEKGKASEMLHELEQKLANLPDENERTVSSLMMRKNEQALGDKKSRSLEFNKRGLAFYVKDNFSDAIDLFYQAYILFPSEPAFSLNLLQSMVEAKKLVHKKISIAALQQELTDQPLSSANAKRFDGIVQKIKKDQLDTLSIEEVASSDNAESDE</sequence>
<dbReference type="SUPFAM" id="SSF52172">
    <property type="entry name" value="CheY-like"/>
    <property type="match status" value="1"/>
</dbReference>
<reference evidence="5" key="1">
    <citation type="journal article" date="2019" name="Int. J. Syst. Evol. Microbiol.">
        <title>The Global Catalogue of Microorganisms (GCM) 10K type strain sequencing project: providing services to taxonomists for standard genome sequencing and annotation.</title>
        <authorList>
            <consortium name="The Broad Institute Genomics Platform"/>
            <consortium name="The Broad Institute Genome Sequencing Center for Infectious Disease"/>
            <person name="Wu L."/>
            <person name="Ma J."/>
        </authorList>
    </citation>
    <scope>NUCLEOTIDE SEQUENCE [LARGE SCALE GENOMIC DNA]</scope>
    <source>
        <strain evidence="5">CGMCC 1.12923</strain>
    </source>
</reference>
<dbReference type="EMBL" id="BMGJ01000002">
    <property type="protein sequence ID" value="GGD53495.1"/>
    <property type="molecule type" value="Genomic_DNA"/>
</dbReference>
<dbReference type="SMART" id="SM00028">
    <property type="entry name" value="TPR"/>
    <property type="match status" value="3"/>
</dbReference>
<accession>A0ABQ1R0W2</accession>
<protein>
    <recommendedName>
        <fullName evidence="3">Response regulatory domain-containing protein</fullName>
    </recommendedName>
</protein>
<dbReference type="Gene3D" id="1.25.40.10">
    <property type="entry name" value="Tetratricopeptide repeat domain"/>
    <property type="match status" value="1"/>
</dbReference>
<comment type="caution">
    <text evidence="4">The sequence shown here is derived from an EMBL/GenBank/DDBJ whole genome shotgun (WGS) entry which is preliminary data.</text>
</comment>
<evidence type="ECO:0000313" key="4">
    <source>
        <dbReference type="EMBL" id="GGD53495.1"/>
    </source>
</evidence>
<feature type="repeat" description="TPR" evidence="2">
    <location>
        <begin position="447"/>
        <end position="480"/>
    </location>
</feature>
<dbReference type="InterPro" id="IPR011990">
    <property type="entry name" value="TPR-like_helical_dom_sf"/>
</dbReference>
<dbReference type="PROSITE" id="PS50005">
    <property type="entry name" value="TPR"/>
    <property type="match status" value="1"/>
</dbReference>
<evidence type="ECO:0000313" key="5">
    <source>
        <dbReference type="Proteomes" id="UP000614272"/>
    </source>
</evidence>
<evidence type="ECO:0000256" key="2">
    <source>
        <dbReference type="PROSITE-ProRule" id="PRU00339"/>
    </source>
</evidence>
<dbReference type="RefSeq" id="WP_099033138.1">
    <property type="nucleotide sequence ID" value="NZ_BMGJ01000002.1"/>
</dbReference>
<dbReference type="Proteomes" id="UP000614272">
    <property type="component" value="Unassembled WGS sequence"/>
</dbReference>
<keyword evidence="2" id="KW-0802">TPR repeat</keyword>
<keyword evidence="5" id="KW-1185">Reference proteome</keyword>
<dbReference type="InterPro" id="IPR001789">
    <property type="entry name" value="Sig_transdc_resp-reg_receiver"/>
</dbReference>
<feature type="domain" description="Response regulatory" evidence="3">
    <location>
        <begin position="7"/>
        <end position="126"/>
    </location>
</feature>
<keyword evidence="1" id="KW-0597">Phosphoprotein</keyword>
<evidence type="ECO:0000256" key="1">
    <source>
        <dbReference type="PROSITE-ProRule" id="PRU00169"/>
    </source>
</evidence>
<dbReference type="SMART" id="SM00448">
    <property type="entry name" value="REC"/>
    <property type="match status" value="1"/>
</dbReference>